<dbReference type="PIR" id="T47432">
    <property type="entry name" value="T47432"/>
</dbReference>
<sequence length="235" mass="27161">MENCSEYEFECLMFAEDILKAYNVKLMCSYCKKHNDKFVHDPYYGGAQSFEKVISIKRLEKLNADINFWFIPLERTAEASAINGEPIFRIPFDPFPNWISDLLKTQAKPVALSSFHAAFVLQITSSGWEVLVQEHDFLRLSSLSYGKLLKGEVLGSRNAKRTNNLPGGLWGPRREVRVDALQRQRDATWQRVATWAGPTGRVVTKYIRVSFVFIKIRYVEIRWNLRDSSKKTDPC</sequence>
<gene>
    <name evidence="1" type="primary">T22K7_100</name>
</gene>
<dbReference type="PANTHER" id="PTHR47439:SF1">
    <property type="entry name" value="ACID PHOSPHATASE"/>
    <property type="match status" value="1"/>
</dbReference>
<accession>Q9M283</accession>
<evidence type="ECO:0000313" key="1">
    <source>
        <dbReference type="EMBL" id="CAB86920.1"/>
    </source>
</evidence>
<reference evidence="1" key="3">
    <citation type="submission" date="2000-04" db="EMBL/GenBank/DDBJ databases">
        <authorList>
            <person name="EU Arabidopsis sequencing project"/>
        </authorList>
    </citation>
    <scope>NUCLEOTIDE SEQUENCE</scope>
</reference>
<organism evidence="1">
    <name type="scientific">Arabidopsis thaliana</name>
    <name type="common">Mouse-ear cress</name>
    <dbReference type="NCBI Taxonomy" id="3702"/>
    <lineage>
        <taxon>Eukaryota</taxon>
        <taxon>Viridiplantae</taxon>
        <taxon>Streptophyta</taxon>
        <taxon>Embryophyta</taxon>
        <taxon>Tracheophyta</taxon>
        <taxon>Spermatophyta</taxon>
        <taxon>Magnoliopsida</taxon>
        <taxon>eudicotyledons</taxon>
        <taxon>Gunneridae</taxon>
        <taxon>Pentapetalae</taxon>
        <taxon>rosids</taxon>
        <taxon>malvids</taxon>
        <taxon>Brassicales</taxon>
        <taxon>Brassicaceae</taxon>
        <taxon>Camelineae</taxon>
        <taxon>Arabidopsis</taxon>
    </lineage>
</organism>
<dbReference type="AlphaFoldDB" id="Q9M283"/>
<reference key="1">
    <citation type="journal article" date="2000" name="Nature">
        <title>Sequence and analysis of chromosome 3 of the plant Arabidopsis thaliana.</title>
        <authorList>
            <consortium name="European Union Chromosome 3 Arabidopsis Sequencing Consortium"/>
            <consortium name="Institute for Genomic Research"/>
            <consortium name="Kazusa DNA Research Institute"/>
            <person name="Salanoubat M."/>
            <person name="Lemcke K."/>
            <person name="Rieger M."/>
            <person name="Ansorge W."/>
            <person name="Unseld M."/>
            <person name="Fartmann B."/>
            <person name="Valle G."/>
            <person name="Blocker H."/>
            <person name="Perez-Alonso M."/>
            <person name="Obermaier B."/>
            <person name="Delseny M."/>
            <person name="Boutry M."/>
            <person name="Grivell L.A."/>
            <person name="Mache R."/>
            <person name="Puigdomenech P."/>
            <person name="De Simone V."/>
            <person name="Choisne N."/>
            <person name="Artiguenave F."/>
            <person name="Robert C."/>
            <person name="Brottier P."/>
            <person name="Wincker P."/>
            <person name="Cattolico L."/>
            <person name="Weissenbach J."/>
            <person name="Saurin W."/>
            <person name="Quetier F."/>
            <person name="Schafer M."/>
            <person name="Muller-Auer S."/>
            <person name="Gabel C."/>
            <person name="Fuchs M."/>
            <person name="Benes V."/>
            <person name="Wurmbach E."/>
            <person name="Drzonek H."/>
            <person name="Erfle H."/>
            <person name="Jordan N."/>
            <person name="Bangert S."/>
            <person name="Wiedelmann R."/>
            <person name="Kranz H."/>
            <person name="Voss H."/>
            <person name="Holland R."/>
            <person name="Brandt P."/>
            <person name="Nyakatura G."/>
            <person name="Vezzi A."/>
            <person name="D'Angelo M."/>
            <person name="Pallavicini A."/>
            <person name="Toppo S."/>
            <person name="Simionati B."/>
            <person name="Conrad A."/>
            <person name="Hornischer K."/>
            <person name="Kauer G."/>
            <person name="Lohnert T.H."/>
            <person name="Nordsiek G."/>
            <person name="Reichelt J."/>
            <person name="Scharfe M."/>
            <person name="Schon O."/>
            <person name="Bargues M."/>
            <person name="Terol J."/>
            <person name="Climent J."/>
            <person name="Navarro P."/>
            <person name="Collado C."/>
            <person name="Perez-Perez A."/>
            <person name="Ottenwalder B."/>
            <person name="Duchemin D."/>
            <person name="Cooke R."/>
            <person name="Laudie M."/>
            <person name="Berger-Llauro C."/>
            <person name="Purnelle B."/>
            <person name="Masuy D."/>
            <person name="de Haan M."/>
            <person name="Maarse A.C."/>
            <person name="Alcaraz J.P."/>
            <person name="Cottet A."/>
            <person name="Casacuberta E."/>
            <person name="Monfort A."/>
            <person name="Argiriou A."/>
            <person name="flores M."/>
            <person name="Liguori R."/>
            <person name="Vitale D."/>
            <person name="Mannhaupt G."/>
            <person name="Haase D."/>
            <person name="Schoof H."/>
            <person name="Rudd S."/>
            <person name="Zaccaria P."/>
            <person name="Mewes H.W."/>
            <person name="Mayer K.F."/>
            <person name="Kaul S."/>
            <person name="Town C.D."/>
            <person name="Koo H.L."/>
            <person name="Tallon L.J."/>
            <person name="Jenkins J."/>
            <person name="Rooney T."/>
            <person name="Rizzo M."/>
            <person name="Walts A."/>
            <person name="Utterback T."/>
            <person name="Fujii C.Y."/>
            <person name="Shea T.P."/>
            <person name="Creasy T.H."/>
            <person name="Haas B."/>
            <person name="Maiti R."/>
            <person name="Wu D."/>
            <person name="Peterson J."/>
            <person name="Van Aken S."/>
            <person name="Pai G."/>
            <person name="Militscher J."/>
            <person name="Sellers P."/>
            <person name="Gill J.E."/>
            <person name="Feldblyum T.V."/>
            <person name="Preuss D."/>
            <person name="Lin X."/>
            <person name="Nierman W.C."/>
            <person name="Salzberg S.L."/>
            <person name="White O."/>
            <person name="Venter J.C."/>
            <person name="Fraser C.M."/>
            <person name="Kaneko T."/>
            <person name="Nakamura Y."/>
            <person name="Sato S."/>
            <person name="Kato T."/>
            <person name="Asamizu E."/>
            <person name="Sasamoto S."/>
            <person name="Kimura T."/>
            <person name="Idesawa K."/>
            <person name="Kawashima K."/>
            <person name="Kishida Y."/>
            <person name="Kiyokawa C."/>
            <person name="Kohara M."/>
            <person name="Matsumoto M."/>
            <person name="Matsuno A."/>
            <person name="Muraki A."/>
            <person name="Nakayama S."/>
            <person name="Nakazaki N."/>
            <person name="Shinpo S."/>
            <person name="Takeuchi C."/>
            <person name="Wada T."/>
            <person name="Watanabe A."/>
            <person name="Yamada M."/>
            <person name="Yasuda M."/>
            <person name="Tabata S."/>
        </authorList>
    </citation>
    <scope>NUCLEOTIDE SEQUENCE [LARGE SCALE GENOMIC DNA]</scope>
    <source>
        <strain>cv. Columbia</strain>
    </source>
</reference>
<reference evidence="1" key="2">
    <citation type="submission" date="2000-02" db="EMBL/GenBank/DDBJ databases">
        <authorList>
            <person name="Rieger M."/>
            <person name="Mueller-Auer S."/>
            <person name="Zipp M."/>
            <person name="Schaefer M."/>
            <person name="Mewes H.W."/>
            <person name="Rudd S."/>
            <person name="Lemcke K."/>
            <person name="Mayer K.F.X."/>
            <person name="Quetier F."/>
            <person name="Salanoubat M."/>
        </authorList>
    </citation>
    <scope>NUCLEOTIDE SEQUENCE</scope>
</reference>
<dbReference type="InterPro" id="IPR052995">
    <property type="entry name" value="LMW-PTP"/>
</dbReference>
<name>Q9M283_ARATH</name>
<dbReference type="PANTHER" id="PTHR47439">
    <property type="entry name" value="LOW MOLECULAR WEIGHT PHOSPHOTYROSINE PROTEIN PHOSPHATASE-RELATED"/>
    <property type="match status" value="1"/>
</dbReference>
<dbReference type="EMBL" id="AL138641">
    <property type="protein sequence ID" value="CAB86920.1"/>
    <property type="molecule type" value="Genomic_DNA"/>
</dbReference>
<proteinExistence type="predicted"/>
<protein>
    <submittedName>
        <fullName evidence="1">Uncharacterized protein T22K7_100</fullName>
    </submittedName>
</protein>